<proteinExistence type="predicted"/>
<evidence type="ECO:0000313" key="1">
    <source>
        <dbReference type="EMBL" id="EGD10046.1"/>
    </source>
</evidence>
<organism evidence="1 2">
    <name type="scientific">Xanthomonas vesicatoria ATCC 35937</name>
    <dbReference type="NCBI Taxonomy" id="925775"/>
    <lineage>
        <taxon>Bacteria</taxon>
        <taxon>Pseudomonadati</taxon>
        <taxon>Pseudomonadota</taxon>
        <taxon>Gammaproteobacteria</taxon>
        <taxon>Lysobacterales</taxon>
        <taxon>Lysobacteraceae</taxon>
        <taxon>Xanthomonas</taxon>
    </lineage>
</organism>
<dbReference type="AlphaFoldDB" id="F0BC63"/>
<evidence type="ECO:0000313" key="2">
    <source>
        <dbReference type="Proteomes" id="UP000003299"/>
    </source>
</evidence>
<accession>F0BC63</accession>
<comment type="caution">
    <text evidence="1">The sequence shown here is derived from an EMBL/GenBank/DDBJ whole genome shotgun (WGS) entry which is preliminary data.</text>
</comment>
<reference evidence="1 2" key="1">
    <citation type="journal article" date="2011" name="BMC Genomics">
        <title>Comparative genomics reveals diversity among xanthomonads infecting tomato and pepper.</title>
        <authorList>
            <person name="Potnis N."/>
            <person name="Krasileva K."/>
            <person name="Chow V."/>
            <person name="Almeida N.F."/>
            <person name="Patil P.B."/>
            <person name="Ryan R.P."/>
            <person name="Sharlach M."/>
            <person name="Behlau F."/>
            <person name="Dow J.M."/>
            <person name="Momol M.T."/>
            <person name="White F.F."/>
            <person name="Preston J.F."/>
            <person name="Vinatzer B.A."/>
            <person name="Koebnik R."/>
            <person name="Setubal J.C."/>
            <person name="Norman D.J."/>
            <person name="Staskawicz B.J."/>
            <person name="Jones J.B."/>
        </authorList>
    </citation>
    <scope>NUCLEOTIDE SEQUENCE [LARGE SCALE GENOMIC DNA]</scope>
    <source>
        <strain evidence="1 2">ATCC 35937</strain>
    </source>
</reference>
<gene>
    <name evidence="1" type="ORF">XVE_1688</name>
</gene>
<dbReference type="Proteomes" id="UP000003299">
    <property type="component" value="Unassembled WGS sequence"/>
</dbReference>
<name>F0BC63_9XANT</name>
<protein>
    <submittedName>
        <fullName evidence="1">Uncharacterized protein</fullName>
    </submittedName>
</protein>
<dbReference type="EMBL" id="AEQV01000046">
    <property type="protein sequence ID" value="EGD10046.1"/>
    <property type="molecule type" value="Genomic_DNA"/>
</dbReference>
<sequence>MNDADAGAQKYVCIRGTKARAYRMQAKSVRGFEQKHLYIGPDLQGR</sequence>